<dbReference type="EC" id="3.1.11.2" evidence="3"/>
<comment type="similarity">
    <text evidence="2">Belongs to the DNA repair enzymes AP/ExoA family.</text>
</comment>
<name>A0AAX7SM32_ASTCA</name>
<feature type="binding site" evidence="9">
    <location>
        <position position="153"/>
    </location>
    <ligand>
        <name>Mg(2+)</name>
        <dbReference type="ChEBI" id="CHEBI:18420"/>
        <label>1</label>
    </ligand>
</feature>
<evidence type="ECO:0000256" key="9">
    <source>
        <dbReference type="PIRSR" id="PIRSR604808-2"/>
    </source>
</evidence>
<keyword evidence="7 9" id="KW-0460">Magnesium</keyword>
<dbReference type="PANTHER" id="PTHR22748">
    <property type="entry name" value="AP ENDONUCLEASE"/>
    <property type="match status" value="1"/>
</dbReference>
<dbReference type="PANTHER" id="PTHR22748:SF26">
    <property type="entry name" value="ENDONUCLEASE_EXONUCLEASE_PHOSPHATASE DOMAIN-CONTAINING PROTEIN"/>
    <property type="match status" value="1"/>
</dbReference>
<proteinExistence type="inferred from homology"/>
<keyword evidence="6" id="KW-0378">Hydrolase</keyword>
<keyword evidence="8" id="KW-0234">DNA repair</keyword>
<protein>
    <recommendedName>
        <fullName evidence="3">exodeoxyribonuclease III</fullName>
        <ecNumber evidence="3">3.1.11.2</ecNumber>
    </recommendedName>
</protein>
<sequence length="165" mass="18922">MVSQLNINTQQAGYSFKFCSWNCKGLNQPIKRSKVLHHLQFLGAQVVFLQETHLKISDHFRLRKGWVGQLYHSTFNSKVRGVAILIHKSVPFVSSKVIADQNGRFIIVSGSIWNTKFIFANVYAPNWDDPNFFSILFTKISDLSSHYLVLGGDFNCWLRPLDRSS</sequence>
<dbReference type="AlphaFoldDB" id="A0AAX7SM32"/>
<reference evidence="12" key="2">
    <citation type="submission" date="2025-08" db="UniProtKB">
        <authorList>
            <consortium name="Ensembl"/>
        </authorList>
    </citation>
    <scope>IDENTIFICATION</scope>
</reference>
<evidence type="ECO:0000313" key="13">
    <source>
        <dbReference type="Proteomes" id="UP000265100"/>
    </source>
</evidence>
<dbReference type="SUPFAM" id="SSF56219">
    <property type="entry name" value="DNase I-like"/>
    <property type="match status" value="1"/>
</dbReference>
<feature type="domain" description="Endonuclease/exonuclease/phosphatase" evidence="11">
    <location>
        <begin position="19"/>
        <end position="162"/>
    </location>
</feature>
<dbReference type="GO" id="GO:0006284">
    <property type="term" value="P:base-excision repair"/>
    <property type="evidence" value="ECO:0007669"/>
    <property type="project" value="TreeGrafter"/>
</dbReference>
<comment type="catalytic activity">
    <reaction evidence="1">
        <text>Exonucleolytic cleavage in the 3'- to 5'-direction to yield nucleoside 5'-phosphates.</text>
        <dbReference type="EC" id="3.1.11.2"/>
    </reaction>
</comment>
<evidence type="ECO:0000256" key="10">
    <source>
        <dbReference type="PIRSR" id="PIRSR604808-3"/>
    </source>
</evidence>
<evidence type="ECO:0000256" key="5">
    <source>
        <dbReference type="ARBA" id="ARBA00022763"/>
    </source>
</evidence>
<dbReference type="InterPro" id="IPR004808">
    <property type="entry name" value="AP_endonuc_1"/>
</dbReference>
<reference evidence="12" key="1">
    <citation type="submission" date="2018-05" db="EMBL/GenBank/DDBJ databases">
        <authorList>
            <person name="Datahose"/>
        </authorList>
    </citation>
    <scope>NUCLEOTIDE SEQUENCE</scope>
</reference>
<accession>A0AAX7SM32</accession>
<keyword evidence="4 9" id="KW-0479">Metal-binding</keyword>
<evidence type="ECO:0000256" key="3">
    <source>
        <dbReference type="ARBA" id="ARBA00012115"/>
    </source>
</evidence>
<evidence type="ECO:0000256" key="8">
    <source>
        <dbReference type="ARBA" id="ARBA00023204"/>
    </source>
</evidence>
<feature type="binding site" evidence="9">
    <location>
        <position position="155"/>
    </location>
    <ligand>
        <name>Mg(2+)</name>
        <dbReference type="ChEBI" id="CHEBI:18420"/>
        <label>1</label>
    </ligand>
</feature>
<dbReference type="Proteomes" id="UP000265100">
    <property type="component" value="Chromosome 18"/>
</dbReference>
<dbReference type="Ensembl" id="ENSACLT00000047852.1">
    <property type="protein sequence ID" value="ENSACLP00000045323.1"/>
    <property type="gene ID" value="ENSACLG00000029228.1"/>
</dbReference>
<evidence type="ECO:0000259" key="11">
    <source>
        <dbReference type="Pfam" id="PF03372"/>
    </source>
</evidence>
<dbReference type="CDD" id="cd09076">
    <property type="entry name" value="L1-EN"/>
    <property type="match status" value="1"/>
</dbReference>
<dbReference type="InterPro" id="IPR005135">
    <property type="entry name" value="Endo/exonuclease/phosphatase"/>
</dbReference>
<evidence type="ECO:0000256" key="7">
    <source>
        <dbReference type="ARBA" id="ARBA00022842"/>
    </source>
</evidence>
<dbReference type="GO" id="GO:0046872">
    <property type="term" value="F:metal ion binding"/>
    <property type="evidence" value="ECO:0007669"/>
    <property type="project" value="UniProtKB-KW"/>
</dbReference>
<comment type="cofactor">
    <cofactor evidence="9">
        <name>Mg(2+)</name>
        <dbReference type="ChEBI" id="CHEBI:18420"/>
    </cofactor>
    <cofactor evidence="9">
        <name>Mn(2+)</name>
        <dbReference type="ChEBI" id="CHEBI:29035"/>
    </cofactor>
    <text evidence="9">Probably binds two magnesium or manganese ions per subunit.</text>
</comment>
<evidence type="ECO:0000256" key="6">
    <source>
        <dbReference type="ARBA" id="ARBA00022801"/>
    </source>
</evidence>
<feature type="binding site" evidence="9">
    <location>
        <position position="51"/>
    </location>
    <ligand>
        <name>Mg(2+)</name>
        <dbReference type="ChEBI" id="CHEBI:18420"/>
        <label>1</label>
    </ligand>
</feature>
<reference evidence="12" key="3">
    <citation type="submission" date="2025-09" db="UniProtKB">
        <authorList>
            <consortium name="Ensembl"/>
        </authorList>
    </citation>
    <scope>IDENTIFICATION</scope>
</reference>
<dbReference type="InterPro" id="IPR036691">
    <property type="entry name" value="Endo/exonu/phosph_ase_sf"/>
</dbReference>
<dbReference type="GO" id="GO:0008081">
    <property type="term" value="F:phosphoric diester hydrolase activity"/>
    <property type="evidence" value="ECO:0007669"/>
    <property type="project" value="TreeGrafter"/>
</dbReference>
<dbReference type="Gene3D" id="3.60.10.10">
    <property type="entry name" value="Endonuclease/exonuclease/phosphatase"/>
    <property type="match status" value="1"/>
</dbReference>
<evidence type="ECO:0000313" key="12">
    <source>
        <dbReference type="Ensembl" id="ENSACLP00000045323.1"/>
    </source>
</evidence>
<dbReference type="GO" id="GO:0005634">
    <property type="term" value="C:nucleus"/>
    <property type="evidence" value="ECO:0007669"/>
    <property type="project" value="TreeGrafter"/>
</dbReference>
<feature type="site" description="Transition state stabilizer" evidence="10">
    <location>
        <position position="155"/>
    </location>
</feature>
<organism evidence="12 13">
    <name type="scientific">Astatotilapia calliptera</name>
    <name type="common">Eastern happy</name>
    <name type="synonym">Chromis callipterus</name>
    <dbReference type="NCBI Taxonomy" id="8154"/>
    <lineage>
        <taxon>Eukaryota</taxon>
        <taxon>Metazoa</taxon>
        <taxon>Chordata</taxon>
        <taxon>Craniata</taxon>
        <taxon>Vertebrata</taxon>
        <taxon>Euteleostomi</taxon>
        <taxon>Actinopterygii</taxon>
        <taxon>Neopterygii</taxon>
        <taxon>Teleostei</taxon>
        <taxon>Neoteleostei</taxon>
        <taxon>Acanthomorphata</taxon>
        <taxon>Ovalentaria</taxon>
        <taxon>Cichlomorphae</taxon>
        <taxon>Cichliformes</taxon>
        <taxon>Cichlidae</taxon>
        <taxon>African cichlids</taxon>
        <taxon>Pseudocrenilabrinae</taxon>
        <taxon>Haplochromini</taxon>
        <taxon>Astatotilapia</taxon>
    </lineage>
</organism>
<dbReference type="GO" id="GO:0008311">
    <property type="term" value="F:double-stranded DNA 3'-5' DNA exonuclease activity"/>
    <property type="evidence" value="ECO:0007669"/>
    <property type="project" value="UniProtKB-EC"/>
</dbReference>
<keyword evidence="9" id="KW-0464">Manganese</keyword>
<feature type="binding site" evidence="9">
    <location>
        <position position="22"/>
    </location>
    <ligand>
        <name>Mg(2+)</name>
        <dbReference type="ChEBI" id="CHEBI:18420"/>
        <label>1</label>
    </ligand>
</feature>
<evidence type="ECO:0000256" key="1">
    <source>
        <dbReference type="ARBA" id="ARBA00000493"/>
    </source>
</evidence>
<evidence type="ECO:0000256" key="2">
    <source>
        <dbReference type="ARBA" id="ARBA00007092"/>
    </source>
</evidence>
<dbReference type="GeneTree" id="ENSGT01140000282594"/>
<dbReference type="Pfam" id="PF03372">
    <property type="entry name" value="Exo_endo_phos"/>
    <property type="match status" value="1"/>
</dbReference>
<evidence type="ECO:0000256" key="4">
    <source>
        <dbReference type="ARBA" id="ARBA00022723"/>
    </source>
</evidence>
<dbReference type="GO" id="GO:0003906">
    <property type="term" value="F:DNA-(apurinic or apyrimidinic site) endonuclease activity"/>
    <property type="evidence" value="ECO:0007669"/>
    <property type="project" value="TreeGrafter"/>
</dbReference>
<keyword evidence="5" id="KW-0227">DNA damage</keyword>
<keyword evidence="13" id="KW-1185">Reference proteome</keyword>